<dbReference type="PANTHER" id="PTHR20900">
    <property type="entry name" value="NADH:UBIQUINONE OXIDOREDUCTASE B18-LIKE SUBUNIT"/>
    <property type="match status" value="1"/>
</dbReference>
<dbReference type="Proteomes" id="UP001162640">
    <property type="component" value="Unassembled WGS sequence"/>
</dbReference>
<proteinExistence type="inferred from homology"/>
<evidence type="ECO:0000313" key="13">
    <source>
        <dbReference type="EMBL" id="GMH78780.1"/>
    </source>
</evidence>
<evidence type="ECO:0000256" key="7">
    <source>
        <dbReference type="ARBA" id="ARBA00022660"/>
    </source>
</evidence>
<keyword evidence="6" id="KW-0813">Transport</keyword>
<evidence type="ECO:0000256" key="12">
    <source>
        <dbReference type="ARBA" id="ARBA00023157"/>
    </source>
</evidence>
<comment type="function">
    <text evidence="1">Accessory subunit of the mitochondrial membrane respiratory chain NADH dehydrogenase (Complex I), that is believed not to be involved in catalysis. Complex I functions in the transfer of electrons from NADH to the respiratory chain. The immediate electron acceptor for the enzyme is believed to be ubiquinone.</text>
</comment>
<evidence type="ECO:0000256" key="3">
    <source>
        <dbReference type="ARBA" id="ARBA00004637"/>
    </source>
</evidence>
<evidence type="ECO:0000256" key="10">
    <source>
        <dbReference type="ARBA" id="ARBA00023128"/>
    </source>
</evidence>
<keyword evidence="7" id="KW-0679">Respiratory chain</keyword>
<keyword evidence="12" id="KW-1015">Disulfide bond</keyword>
<protein>
    <recommendedName>
        <fullName evidence="5">NADH dehydrogenase [ubiquinone] 1 beta subcomplex subunit 7</fullName>
    </recommendedName>
</protein>
<keyword evidence="9" id="KW-0249">Electron transport</keyword>
<gene>
    <name evidence="13" type="ORF">TL16_g07932</name>
</gene>
<sequence>MAERTARALTVVDIVLRAFLGFVFVLFDEAEDVLTLDGALTLDEAGLGFVFVLVAGSSDDSAFEVTSWILRFFGIVGGQQKEYIAMSAARLPLSHRDTCAHLLIPLNFCRRQTFYMPSQCGHERHIYEECEYNAYLQRVNMKSELQKK</sequence>
<evidence type="ECO:0000256" key="4">
    <source>
        <dbReference type="ARBA" id="ARBA00008006"/>
    </source>
</evidence>
<dbReference type="EMBL" id="BLQM01000256">
    <property type="protein sequence ID" value="GMH78780.1"/>
    <property type="molecule type" value="Genomic_DNA"/>
</dbReference>
<dbReference type="InterPro" id="IPR008698">
    <property type="entry name" value="NDUB7"/>
</dbReference>
<comment type="similarity">
    <text evidence="4">Belongs to the complex I NDUFB7 subunit family.</text>
</comment>
<comment type="subcellular location">
    <subcellularLocation>
        <location evidence="3">Mitochondrion inner membrane</location>
        <topology evidence="3">Peripheral membrane protein</topology>
    </subcellularLocation>
    <subcellularLocation>
        <location evidence="2">Mitochondrion intermembrane space</location>
    </subcellularLocation>
</comment>
<accession>A0A9W7AZF7</accession>
<evidence type="ECO:0000256" key="1">
    <source>
        <dbReference type="ARBA" id="ARBA00003195"/>
    </source>
</evidence>
<evidence type="ECO:0000256" key="2">
    <source>
        <dbReference type="ARBA" id="ARBA00004569"/>
    </source>
</evidence>
<organism evidence="13 14">
    <name type="scientific">Triparma laevis f. inornata</name>
    <dbReference type="NCBI Taxonomy" id="1714386"/>
    <lineage>
        <taxon>Eukaryota</taxon>
        <taxon>Sar</taxon>
        <taxon>Stramenopiles</taxon>
        <taxon>Ochrophyta</taxon>
        <taxon>Bolidophyceae</taxon>
        <taxon>Parmales</taxon>
        <taxon>Triparmaceae</taxon>
        <taxon>Triparma</taxon>
    </lineage>
</organism>
<evidence type="ECO:0000256" key="9">
    <source>
        <dbReference type="ARBA" id="ARBA00022982"/>
    </source>
</evidence>
<dbReference type="GO" id="GO:0005743">
    <property type="term" value="C:mitochondrial inner membrane"/>
    <property type="evidence" value="ECO:0007669"/>
    <property type="project" value="UniProtKB-SubCell"/>
</dbReference>
<evidence type="ECO:0000256" key="5">
    <source>
        <dbReference type="ARBA" id="ARBA00018677"/>
    </source>
</evidence>
<evidence type="ECO:0000313" key="14">
    <source>
        <dbReference type="Proteomes" id="UP001162640"/>
    </source>
</evidence>
<keyword evidence="10" id="KW-0496">Mitochondrion</keyword>
<keyword evidence="11" id="KW-0472">Membrane</keyword>
<dbReference type="GO" id="GO:0005758">
    <property type="term" value="C:mitochondrial intermembrane space"/>
    <property type="evidence" value="ECO:0007669"/>
    <property type="project" value="UniProtKB-SubCell"/>
</dbReference>
<name>A0A9W7AZF7_9STRA</name>
<dbReference type="AlphaFoldDB" id="A0A9W7AZF7"/>
<dbReference type="PANTHER" id="PTHR20900:SF0">
    <property type="entry name" value="NADH DEHYDROGENASE [UBIQUINONE] 1 BETA SUBCOMPLEX SUBUNIT 7"/>
    <property type="match status" value="1"/>
</dbReference>
<evidence type="ECO:0000256" key="6">
    <source>
        <dbReference type="ARBA" id="ARBA00022448"/>
    </source>
</evidence>
<comment type="caution">
    <text evidence="13">The sequence shown here is derived from an EMBL/GenBank/DDBJ whole genome shotgun (WGS) entry which is preliminary data.</text>
</comment>
<reference evidence="14" key="1">
    <citation type="journal article" date="2023" name="Commun. Biol.">
        <title>Genome analysis of Parmales, the sister group of diatoms, reveals the evolutionary specialization of diatoms from phago-mixotrophs to photoautotrophs.</title>
        <authorList>
            <person name="Ban H."/>
            <person name="Sato S."/>
            <person name="Yoshikawa S."/>
            <person name="Yamada K."/>
            <person name="Nakamura Y."/>
            <person name="Ichinomiya M."/>
            <person name="Sato N."/>
            <person name="Blanc-Mathieu R."/>
            <person name="Endo H."/>
            <person name="Kuwata A."/>
            <person name="Ogata H."/>
        </authorList>
    </citation>
    <scope>NUCLEOTIDE SEQUENCE [LARGE SCALE GENOMIC DNA]</scope>
</reference>
<dbReference type="Pfam" id="PF05676">
    <property type="entry name" value="NDUF_B7"/>
    <property type="match status" value="1"/>
</dbReference>
<keyword evidence="8" id="KW-0999">Mitochondrion inner membrane</keyword>
<evidence type="ECO:0000256" key="11">
    <source>
        <dbReference type="ARBA" id="ARBA00023136"/>
    </source>
</evidence>
<evidence type="ECO:0000256" key="8">
    <source>
        <dbReference type="ARBA" id="ARBA00022792"/>
    </source>
</evidence>